<dbReference type="AlphaFoldDB" id="A0A5B7GBX1"/>
<dbReference type="EMBL" id="VSRR010013921">
    <property type="protein sequence ID" value="MPC56412.1"/>
    <property type="molecule type" value="Genomic_DNA"/>
</dbReference>
<dbReference type="Proteomes" id="UP000324222">
    <property type="component" value="Unassembled WGS sequence"/>
</dbReference>
<gene>
    <name evidence="1" type="ORF">E2C01_050373</name>
</gene>
<keyword evidence="2" id="KW-1185">Reference proteome</keyword>
<protein>
    <submittedName>
        <fullName evidence="1">Uncharacterized protein</fullName>
    </submittedName>
</protein>
<proteinExistence type="predicted"/>
<name>A0A5B7GBX1_PORTR</name>
<organism evidence="1 2">
    <name type="scientific">Portunus trituberculatus</name>
    <name type="common">Swimming crab</name>
    <name type="synonym">Neptunus trituberculatus</name>
    <dbReference type="NCBI Taxonomy" id="210409"/>
    <lineage>
        <taxon>Eukaryota</taxon>
        <taxon>Metazoa</taxon>
        <taxon>Ecdysozoa</taxon>
        <taxon>Arthropoda</taxon>
        <taxon>Crustacea</taxon>
        <taxon>Multicrustacea</taxon>
        <taxon>Malacostraca</taxon>
        <taxon>Eumalacostraca</taxon>
        <taxon>Eucarida</taxon>
        <taxon>Decapoda</taxon>
        <taxon>Pleocyemata</taxon>
        <taxon>Brachyura</taxon>
        <taxon>Eubrachyura</taxon>
        <taxon>Portunoidea</taxon>
        <taxon>Portunidae</taxon>
        <taxon>Portuninae</taxon>
        <taxon>Portunus</taxon>
    </lineage>
</organism>
<evidence type="ECO:0000313" key="2">
    <source>
        <dbReference type="Proteomes" id="UP000324222"/>
    </source>
</evidence>
<evidence type="ECO:0000313" key="1">
    <source>
        <dbReference type="EMBL" id="MPC56412.1"/>
    </source>
</evidence>
<accession>A0A5B7GBX1</accession>
<comment type="caution">
    <text evidence="1">The sequence shown here is derived from an EMBL/GenBank/DDBJ whole genome shotgun (WGS) entry which is preliminary data.</text>
</comment>
<sequence length="67" mass="7766">MLQSQSKPHSLSVLFLPDRLAKFAAFLNVMRRLKLYRGPGEVLPLSELYNLLLLLRYRGEKLSATYE</sequence>
<reference evidence="1 2" key="1">
    <citation type="submission" date="2019-05" db="EMBL/GenBank/DDBJ databases">
        <title>Another draft genome of Portunus trituberculatus and its Hox gene families provides insights of decapod evolution.</title>
        <authorList>
            <person name="Jeong J.-H."/>
            <person name="Song I."/>
            <person name="Kim S."/>
            <person name="Choi T."/>
            <person name="Kim D."/>
            <person name="Ryu S."/>
            <person name="Kim W."/>
        </authorList>
    </citation>
    <scope>NUCLEOTIDE SEQUENCE [LARGE SCALE GENOMIC DNA]</scope>
    <source>
        <tissue evidence="1">Muscle</tissue>
    </source>
</reference>